<sequence>MSSEIVELRREATNSASPGQIACQSHSNHEQARGGSPTPHLQQPASDPLAVRHALVETEHLLHASADGRCMQNESIHVSESPNSNLNLRADIQKLISVEIPLPTFVDATAQNALFHVKQLDEYFELKAIPPQFRLTIAVKSLTNESAKSWILATAGTFQNYEKFKSSFIRQFWSNESQSETRCRIYQEKFSRQSDKSMSDHFLKYAVLARHLQPPMEDQEIIFALKAHYPISVQRIWLAKQHKNVEEVVSFLRQMDEIEAKEQGYRTEREPPGNSNPQNYRNNRAQYRGNDRNQERQYQVRGMEFGRGNNYQNRPTRRQPYFGNRRDNIATGGQHREEESRNHRQGNQLNPYAPTFNQERKEEDSDLRIPRPSSNQHQGN</sequence>
<feature type="compositionally biased region" description="Basic and acidic residues" evidence="1">
    <location>
        <begin position="1"/>
        <end position="12"/>
    </location>
</feature>
<gene>
    <name evidence="2" type="ORF">L798_12952</name>
</gene>
<dbReference type="EMBL" id="KK852952">
    <property type="protein sequence ID" value="KDR13327.1"/>
    <property type="molecule type" value="Genomic_DNA"/>
</dbReference>
<dbReference type="OMA" id="RRDNIAT"/>
<feature type="compositionally biased region" description="Polar residues" evidence="1">
    <location>
        <begin position="273"/>
        <end position="285"/>
    </location>
</feature>
<dbReference type="STRING" id="136037.A0A067R5E7"/>
<dbReference type="Proteomes" id="UP000027135">
    <property type="component" value="Unassembled WGS sequence"/>
</dbReference>
<feature type="compositionally biased region" description="Basic and acidic residues" evidence="1">
    <location>
        <begin position="262"/>
        <end position="271"/>
    </location>
</feature>
<evidence type="ECO:0008006" key="4">
    <source>
        <dbReference type="Google" id="ProtNLM"/>
    </source>
</evidence>
<reference evidence="2 3" key="1">
    <citation type="journal article" date="2014" name="Nat. Commun.">
        <title>Molecular traces of alternative social organization in a termite genome.</title>
        <authorList>
            <person name="Terrapon N."/>
            <person name="Li C."/>
            <person name="Robertson H.M."/>
            <person name="Ji L."/>
            <person name="Meng X."/>
            <person name="Booth W."/>
            <person name="Chen Z."/>
            <person name="Childers C.P."/>
            <person name="Glastad K.M."/>
            <person name="Gokhale K."/>
            <person name="Gowin J."/>
            <person name="Gronenberg W."/>
            <person name="Hermansen R.A."/>
            <person name="Hu H."/>
            <person name="Hunt B.G."/>
            <person name="Huylmans A.K."/>
            <person name="Khalil S.M."/>
            <person name="Mitchell R.D."/>
            <person name="Munoz-Torres M.C."/>
            <person name="Mustard J.A."/>
            <person name="Pan H."/>
            <person name="Reese J.T."/>
            <person name="Scharf M.E."/>
            <person name="Sun F."/>
            <person name="Vogel H."/>
            <person name="Xiao J."/>
            <person name="Yang W."/>
            <person name="Yang Z."/>
            <person name="Yang Z."/>
            <person name="Zhou J."/>
            <person name="Zhu J."/>
            <person name="Brent C.S."/>
            <person name="Elsik C.G."/>
            <person name="Goodisman M.A."/>
            <person name="Liberles D.A."/>
            <person name="Roe R.M."/>
            <person name="Vargo E.L."/>
            <person name="Vilcinskas A."/>
            <person name="Wang J."/>
            <person name="Bornberg-Bauer E."/>
            <person name="Korb J."/>
            <person name="Zhang G."/>
            <person name="Liebig J."/>
        </authorList>
    </citation>
    <scope>NUCLEOTIDE SEQUENCE [LARGE SCALE GENOMIC DNA]</scope>
    <source>
        <tissue evidence="2">Whole organism</tissue>
    </source>
</reference>
<feature type="region of interest" description="Disordered" evidence="1">
    <location>
        <begin position="1"/>
        <end position="47"/>
    </location>
</feature>
<dbReference type="InParanoid" id="A0A067R5E7"/>
<feature type="region of interest" description="Disordered" evidence="1">
    <location>
        <begin position="262"/>
        <end position="380"/>
    </location>
</feature>
<keyword evidence="3" id="KW-1185">Reference proteome</keyword>
<feature type="compositionally biased region" description="Basic and acidic residues" evidence="1">
    <location>
        <begin position="358"/>
        <end position="369"/>
    </location>
</feature>
<proteinExistence type="predicted"/>
<evidence type="ECO:0000256" key="1">
    <source>
        <dbReference type="SAM" id="MobiDB-lite"/>
    </source>
</evidence>
<dbReference type="eggNOG" id="ENOG502SFX0">
    <property type="taxonomic scope" value="Eukaryota"/>
</dbReference>
<protein>
    <recommendedName>
        <fullName evidence="4">Retrotransposon gag domain-containing protein</fullName>
    </recommendedName>
</protein>
<evidence type="ECO:0000313" key="2">
    <source>
        <dbReference type="EMBL" id="KDR13327.1"/>
    </source>
</evidence>
<organism evidence="2 3">
    <name type="scientific">Zootermopsis nevadensis</name>
    <name type="common">Dampwood termite</name>
    <dbReference type="NCBI Taxonomy" id="136037"/>
    <lineage>
        <taxon>Eukaryota</taxon>
        <taxon>Metazoa</taxon>
        <taxon>Ecdysozoa</taxon>
        <taxon>Arthropoda</taxon>
        <taxon>Hexapoda</taxon>
        <taxon>Insecta</taxon>
        <taxon>Pterygota</taxon>
        <taxon>Neoptera</taxon>
        <taxon>Polyneoptera</taxon>
        <taxon>Dictyoptera</taxon>
        <taxon>Blattodea</taxon>
        <taxon>Blattoidea</taxon>
        <taxon>Termitoidae</taxon>
        <taxon>Termopsidae</taxon>
        <taxon>Zootermopsis</taxon>
    </lineage>
</organism>
<dbReference type="AlphaFoldDB" id="A0A067R5E7"/>
<feature type="compositionally biased region" description="Polar residues" evidence="1">
    <location>
        <begin position="13"/>
        <end position="26"/>
    </location>
</feature>
<name>A0A067R5E7_ZOONE</name>
<feature type="compositionally biased region" description="Basic and acidic residues" evidence="1">
    <location>
        <begin position="324"/>
        <end position="342"/>
    </location>
</feature>
<evidence type="ECO:0000313" key="3">
    <source>
        <dbReference type="Proteomes" id="UP000027135"/>
    </source>
</evidence>
<accession>A0A067R5E7</accession>